<proteinExistence type="predicted"/>
<evidence type="ECO:0000256" key="5">
    <source>
        <dbReference type="SAM" id="MobiDB-lite"/>
    </source>
</evidence>
<keyword evidence="3" id="KW-0732">Signal</keyword>
<evidence type="ECO:0000313" key="7">
    <source>
        <dbReference type="EMBL" id="UJG41187.1"/>
    </source>
</evidence>
<reference evidence="7" key="1">
    <citation type="journal article" date="2022" name="Nat. Microbiol.">
        <title>Unique mobile elements and scalable gene flow at the prokaryote-eukaryote boundary revealed by circularized Asgard archaea genomes.</title>
        <authorList>
            <person name="Wu F."/>
            <person name="Speth D.R."/>
            <person name="Philosof A."/>
            <person name="Cremiere A."/>
            <person name="Narayanan A."/>
            <person name="Barco R.A."/>
            <person name="Connon S.A."/>
            <person name="Amend J.P."/>
            <person name="Antoshechkin I.A."/>
            <person name="Orphan V.J."/>
        </authorList>
    </citation>
    <scope>NUCLEOTIDE SEQUENCE</scope>
    <source>
        <strain evidence="7">PM71</strain>
    </source>
</reference>
<feature type="transmembrane region" description="Helical" evidence="6">
    <location>
        <begin position="578"/>
        <end position="595"/>
    </location>
</feature>
<dbReference type="Pfam" id="PF06739">
    <property type="entry name" value="SBBP"/>
    <property type="match status" value="3"/>
</dbReference>
<dbReference type="InterPro" id="IPR010620">
    <property type="entry name" value="SBBP_repeat"/>
</dbReference>
<gene>
    <name evidence="7" type="ORF">K9W45_01680</name>
</gene>
<evidence type="ECO:0000256" key="6">
    <source>
        <dbReference type="SAM" id="Phobius"/>
    </source>
</evidence>
<dbReference type="Proteomes" id="UP001201020">
    <property type="component" value="Chromosome"/>
</dbReference>
<keyword evidence="6" id="KW-1133">Transmembrane helix</keyword>
<dbReference type="PANTHER" id="PTHR35580:SF1">
    <property type="entry name" value="PHYTASE-LIKE DOMAIN-CONTAINING PROTEIN"/>
    <property type="match status" value="1"/>
</dbReference>
<accession>A0A9Y1FL08</accession>
<evidence type="ECO:0000256" key="2">
    <source>
        <dbReference type="ARBA" id="ARBA00022525"/>
    </source>
</evidence>
<dbReference type="Pfam" id="PF18884">
    <property type="entry name" value="TSP3_bac"/>
    <property type="match status" value="6"/>
</dbReference>
<keyword evidence="6" id="KW-0812">Transmembrane</keyword>
<keyword evidence="2" id="KW-0964">Secreted</keyword>
<sequence>MIIDPYLVDFSSYLSGDIFDYGRKIEIGNDGNIYIFGDTMSTSLFNNFAFGNISDDDYDAFVTKLDGETLEPIFTTIIGGSDAEYFAKGKVFSNGSIFITGSTRSDDFPTVNAFNSTYGGGSFFDVYLSYINSTGNGLIFSTYLGGKYNDYARGITIDSEGYVYITGVTNSTDFPTKNAFDDTLNGYSNIFLTKISSTADNIIYSTFLGGSSNDTCLSITVDNDQNVYLTGGTWSNDFPIKNAIEERNPTYYSDIFVSMLNRSGTNLVFSTYFGGREEDVGRDIAVDSDGSIYIVGSTESNDLLLKSPLNSTLEGYIDAFIIKLVRDSDNDKMPDYWEVSVGLDPDDPSDADGDLDSDGMTNYWEYYYGLDVANPIDAYVDFDNDELYNIHEFENNTDPRNNDTDFDGLLDGDEIYAYGTDPTNDDSDNDGIDDGVEVFVYGTNPTLKDSDLDGLSDNLEIYMYDTDPNDSDSDNDGLKDGEEVNNYNTSPLNRDTDGDLLDDYEELFIYHTNPLRIDSDFDGLDDFEEVKFYNTDPNDPDTDGDSYTDYEEVMNDFDPLDPNSNIGITRRKEIISKSIVWMIFIFSIVLFEIIFRTKQKKNKVKETFEEIDICGKKY</sequence>
<keyword evidence="4" id="KW-0106">Calcium</keyword>
<organism evidence="7">
    <name type="scientific">Candidatus Heimdallarchaeum aukensis</name>
    <dbReference type="NCBI Taxonomy" id="2876573"/>
    <lineage>
        <taxon>Archaea</taxon>
        <taxon>Promethearchaeati</taxon>
        <taxon>Candidatus Heimdallarchaeota</taxon>
        <taxon>Candidatus Heimdallarchaeia (ex Rinke et al. 2021) (nom. nud.)</taxon>
        <taxon>Candidatus Heimdallarchaeales</taxon>
        <taxon>Candidatus Heimdallarchaeaceae</taxon>
        <taxon>Candidatus Heimdallarchaeum</taxon>
    </lineage>
</organism>
<dbReference type="AlphaFoldDB" id="A0A9Y1FL08"/>
<evidence type="ECO:0000256" key="3">
    <source>
        <dbReference type="ARBA" id="ARBA00022729"/>
    </source>
</evidence>
<evidence type="ECO:0000256" key="4">
    <source>
        <dbReference type="ARBA" id="ARBA00022837"/>
    </source>
</evidence>
<evidence type="ECO:0000256" key="1">
    <source>
        <dbReference type="ARBA" id="ARBA00004613"/>
    </source>
</evidence>
<protein>
    <submittedName>
        <fullName evidence="7">SBBP repeat-containing protein</fullName>
    </submittedName>
</protein>
<dbReference type="InterPro" id="IPR059100">
    <property type="entry name" value="TSP3_bac"/>
</dbReference>
<dbReference type="GO" id="GO:0005509">
    <property type="term" value="F:calcium ion binding"/>
    <property type="evidence" value="ECO:0007669"/>
    <property type="project" value="InterPro"/>
</dbReference>
<dbReference type="InterPro" id="IPR028974">
    <property type="entry name" value="TSP_type-3_rpt"/>
</dbReference>
<dbReference type="InterPro" id="IPR052918">
    <property type="entry name" value="Motility_Chemotaxis_Reg"/>
</dbReference>
<keyword evidence="6" id="KW-0472">Membrane</keyword>
<name>A0A9Y1FL08_9ARCH</name>
<feature type="region of interest" description="Disordered" evidence="5">
    <location>
        <begin position="463"/>
        <end position="497"/>
    </location>
</feature>
<dbReference type="Gene3D" id="4.10.1080.10">
    <property type="entry name" value="TSP type-3 repeat"/>
    <property type="match status" value="1"/>
</dbReference>
<comment type="subcellular location">
    <subcellularLocation>
        <location evidence="1">Secreted</location>
    </subcellularLocation>
</comment>
<dbReference type="PANTHER" id="PTHR35580">
    <property type="entry name" value="CELL SURFACE GLYCOPROTEIN (S-LAYER PROTEIN)-LIKE PROTEIN"/>
    <property type="match status" value="1"/>
</dbReference>
<dbReference type="EMBL" id="CP084166">
    <property type="protein sequence ID" value="UJG41187.1"/>
    <property type="molecule type" value="Genomic_DNA"/>
</dbReference>